<dbReference type="Gene3D" id="2.180.10.10">
    <property type="entry name" value="RHS repeat-associated core"/>
    <property type="match status" value="3"/>
</dbReference>
<comment type="caution">
    <text evidence="9">The sequence shown here is derived from an EMBL/GenBank/DDBJ whole genome shotgun (WGS) entry which is preliminary data.</text>
</comment>
<dbReference type="InterPro" id="IPR022385">
    <property type="entry name" value="Rhs_assc_core"/>
</dbReference>
<proteinExistence type="predicted"/>
<dbReference type="Pfam" id="PF05593">
    <property type="entry name" value="RHS_repeat"/>
    <property type="match status" value="2"/>
</dbReference>
<feature type="domain" description="Insecticide toxin TcdB middle/N-terminal" evidence="7">
    <location>
        <begin position="1513"/>
        <end position="1640"/>
    </location>
</feature>
<evidence type="ECO:0000313" key="10">
    <source>
        <dbReference type="Proteomes" id="UP000315439"/>
    </source>
</evidence>
<dbReference type="Pfam" id="PF12256">
    <property type="entry name" value="TcdB_toxin_midN"/>
    <property type="match status" value="1"/>
</dbReference>
<dbReference type="NCBIfam" id="TIGR01643">
    <property type="entry name" value="YD_repeat_2x"/>
    <property type="match status" value="1"/>
</dbReference>
<dbReference type="InterPro" id="IPR022045">
    <property type="entry name" value="TcdB_toxin_mid/N"/>
</dbReference>
<accession>A0A545U0I7</accession>
<dbReference type="EMBL" id="VIKS01000015">
    <property type="protein sequence ID" value="TQV82933.1"/>
    <property type="molecule type" value="Genomic_DNA"/>
</dbReference>
<evidence type="ECO:0000256" key="3">
    <source>
        <dbReference type="ARBA" id="ARBA00022729"/>
    </source>
</evidence>
<dbReference type="GO" id="GO:0005576">
    <property type="term" value="C:extracellular region"/>
    <property type="evidence" value="ECO:0007669"/>
    <property type="project" value="UniProtKB-SubCell"/>
</dbReference>
<dbReference type="Pfam" id="PF13517">
    <property type="entry name" value="FG-GAP_3"/>
    <property type="match status" value="2"/>
</dbReference>
<keyword evidence="6" id="KW-1133">Transmembrane helix</keyword>
<dbReference type="InterPro" id="IPR003284">
    <property type="entry name" value="Sal_SpvB"/>
</dbReference>
<keyword evidence="4" id="KW-0677">Repeat</keyword>
<evidence type="ECO:0000256" key="5">
    <source>
        <dbReference type="ARBA" id="ARBA00023026"/>
    </source>
</evidence>
<dbReference type="RefSeq" id="WP_142934684.1">
    <property type="nucleotide sequence ID" value="NZ_ML660171.1"/>
</dbReference>
<feature type="transmembrane region" description="Helical" evidence="6">
    <location>
        <begin position="2575"/>
        <end position="2600"/>
    </location>
</feature>
<evidence type="ECO:0000256" key="6">
    <source>
        <dbReference type="SAM" id="Phobius"/>
    </source>
</evidence>
<keyword evidence="5" id="KW-0843">Virulence</keyword>
<organism evidence="9 10">
    <name type="scientific">Aliikangiella coralliicola</name>
    <dbReference type="NCBI Taxonomy" id="2592383"/>
    <lineage>
        <taxon>Bacteria</taxon>
        <taxon>Pseudomonadati</taxon>
        <taxon>Pseudomonadota</taxon>
        <taxon>Gammaproteobacteria</taxon>
        <taxon>Oceanospirillales</taxon>
        <taxon>Pleioneaceae</taxon>
        <taxon>Aliikangiella</taxon>
    </lineage>
</organism>
<dbReference type="SUPFAM" id="SSF69318">
    <property type="entry name" value="Integrin alpha N-terminal domain"/>
    <property type="match status" value="1"/>
</dbReference>
<sequence>MSLSIFYHLMRIRKWMLNLIVILCTLLISLNSFAVKNSPQDESASDSRAANKFGAGLSVNAPNATRPDGNYPNYRLNDRAILRLTTNPVQAEQPVFAWRVKDGVVQRNGDEIGETNSQGVFEVDVTLEATDLCGQYSGEQFSVGAVSNPRSASLSYKIICPAPDADRNDSHFPNYEIGDVAQLEIRTSPVMANAPVFSWRRKNGSVERNGEEIGRTNASGVFINSLTIDDPDACGSYTNEQFAVGNIINDRSTSMSYTVTCPTPVAQRNDNNYPNYDLGDFARVTVSTTPALPNEPVYTWRYKDGQLQRNGEHLGYTNSQGVFVNELYLTDPDVCGQYSGEKFAVGSRSNPRSSSLSYTVTCPPPGRPVATRPDGHYPDYQLGQTAQLRVVTNPKQPEEPVYTWRLKDGQVQRNAEYLGDTDANGIFVNTLVLEDPDVCGEYSGEQFAVGSTNGLRSTALSYRITCPQAPHVERTDTNFPNYVIGQTATLRLTTNPIQSNEDVFGWRFKDGQLERNGDFVGKTNAAGIFENTLVLEDPSICGSYSGEQFSVGSSTGPRSNSLTYTISCDVPEAPVATRPDEFFPTYRLGNTAQLKITTDPVQANQNIYSWRLKDGEVERDGVVIGKTNSNGIFENSGVLTSPELCGAYTDETFAVGSINNPRSASLNYDILCSDLLISFTDVDAAVPDTFYTSNTIVLAGLDSPVNVSIQGGANSTLIKNDNVVGSSAQVDNGDTLAIRSRSATGTGMQTITMTLNGAQTSWNIKSAVLPTLPPVSGSRFGYTPAEFSVDATGSANYKVPLIVSPGVQGIQPLLSLNYTSQVSSGLLGIGWNLSGLSGISRCAATQAQDGFVDGVDFDGNDRFCLDGQRLIAISGVYGEDGTEYRTERETFSRIISYGVAGNGPAYFKVWYQSGEIVEYGGNANSDVGRIEASGRADIFSWAMSKLSDRSGNYLTVEYFENSKDGEYYPTRINYTGNEVAGTLPFAHVAFNYQSRVDRRVRFVSGSPVTISKRLATIQSYFGNSIVREYRLQYVNTQTKESNFDDSDFNRNMVETNDLEAMNIETSALEKNGLQLDRTYLESITECGNNGQCHEPINLTWQDPGDGSYDSFQGLLTEIGGSAERAFLDSSRIKFADFNGDGQSDIYQVIGWDTSQAPSPDPDNVYLSNSDGSYHRVDGLVTRIGDTVSGAQLDIDRLKFGDFNGDGRTDIYQINGWGNNAIDKVYFAQEDGTFGTPVNAINTYISNDVSEARVDLSRIKLGDFNGDGRTDLYYVRGGWGSPGSFTDYVYYSLGNTGQTRADLFANPVTGPSTIVNSGRERASVDLSRIIPGDFNGDGLADIYYVNGWGNYFTNDWLHLNTGNTTFTRVNGISTKVRSNVSQANVDLARLKFGDFNGDGNLDIYYVDGWRNDNLSTRDYIHLSKGDGQFHRILGLNTSVNNSSTQGAGVDIARIKLFHFNADSKTDLYRVRGWGNYQVDTIYLTLGNGQFVTKDGLNTFVSNDLGRARYDVSTLKHGDFSGDGKTDIYKVNGWGNTRRDFIYSQDFQLPLIKSITNADGFNFDIEYSPLTNDAIYAKGQGAVYPKANIQPSTYVVSRYLTPNGIGGNFENAFQYKDGQYDFSRKQFLGFSEVTETRSGEQKTIKNQYSHDYRLSDMPVKTFHYVGNDILVERVDNTLDINSLGGNGHYFSYISRSESRQYELDSSLYRHVIRTSIYDDFGHQIDTTVDWNDGNKERVQTSFDNNVNAWLLSQMKGQSTTAESNFSSPQTRTMAYDYDDYGRLITETVQPDHANLKLINQFTLDDFGNRTKVTISGNGIVSRSQEITYDSYGRFQTGRKNSLGHSETLSHEPLLGKLSQQTDANLLTTRYSYDAFGRVVLQTSPSGEQVRTSYFKCDLTCPGDAVYFIREDGSGKASKVDYFDRLGRVIRNQVSGFDGNAIYVDTQFNGQGEKYRISEPHFAGSSAIFTVFNYDALQRITTQTAPGNRVTRHQYQGLETTITNAKNQTAKRVVDARGRLVTSYDDSNKALTYQYDGFGNVIQSSDPENNRITMRYDIRGNKTQITEGDTGTTNYTYNGLGEMLTQQDAKQQWVRSSYDKLGRVSRVISPEGTTIYQYDTAAFGVGQLDYVRGPNGNKESYHYDSFGRLSEVIRQIDNESFPSSRTHNRAGHVDSYTYPTGFAVRHAYNADGYQTKLTSKDKSHTYWQAKRVNARGQIEQVSLGNGINTTKSYRSDTGWLESIQSTGALKFGKKLSSSVQSLSYRYDSLGNMEYRADATQGVSESFIYDNLNRLTRATVSGQSAIVVNYDDIGNITYKSDVGNYTYDSQRPHAVVRAGNRYFSYDANGNRISHASDLSSGSFGSVVFSSFNKARRISNNGSLVEFEYGPLNHRVKKTDTQAAQTKTTIYVEGRYERETSGNEVKHIHFIQQGSETIAIYTESNNAQSGIESNTKYLHKDHLGSIESVTDEAGTLLERLSFDAWGKRRQSNWKPSEKVSSIITRGFTGHEQLDTVKLIHMNGRLYDAEIGRFVSADPQVKTPEDLQSLNRYSYVNNNPLSYTDPSGYFLSGVKSFLKKWWRPIVAIVLTVVTYGAMSSVAAAWAAGAGFTGTAASVAAGVIQGAVAGFVGGAVMGGSLEAALKGAVSGALFGGISGYYQKVYSFGRALAEGTASGISSEMDGGKFIDGFKTVFVQGMLKAAAIKMRKIMIAQSKLNPLNATGISVGFMGDGFKLGGGRWDWKRFFKAPTSRNFGQMRSVLGGMQGGTGKFLFFDYKPGSIWDRIVEAFAGPHDYLNQFFGYDAMGNVNAARGPLFRAFGGFMNGINVVVATPFVVSSVLPANMTPLLMQTYQQSRK</sequence>
<comment type="subcellular location">
    <subcellularLocation>
        <location evidence="1">Secreted</location>
    </subcellularLocation>
</comment>
<evidence type="ECO:0000256" key="2">
    <source>
        <dbReference type="ARBA" id="ARBA00022525"/>
    </source>
</evidence>
<dbReference type="Gene3D" id="2.40.128.340">
    <property type="match status" value="2"/>
</dbReference>
<dbReference type="InterPro" id="IPR031325">
    <property type="entry name" value="RHS_repeat"/>
</dbReference>
<dbReference type="InterPro" id="IPR056823">
    <property type="entry name" value="TEN-like_YD-shell"/>
</dbReference>
<dbReference type="OrthoDB" id="9815414at2"/>
<dbReference type="Proteomes" id="UP000315439">
    <property type="component" value="Unassembled WGS sequence"/>
</dbReference>
<gene>
    <name evidence="9" type="ORF">FLL46_24495</name>
</gene>
<evidence type="ECO:0000259" key="7">
    <source>
        <dbReference type="Pfam" id="PF12256"/>
    </source>
</evidence>
<evidence type="ECO:0000256" key="4">
    <source>
        <dbReference type="ARBA" id="ARBA00022737"/>
    </source>
</evidence>
<dbReference type="GO" id="GO:0005737">
    <property type="term" value="C:cytoplasm"/>
    <property type="evidence" value="ECO:0007669"/>
    <property type="project" value="InterPro"/>
</dbReference>
<keyword evidence="3" id="KW-0732">Signal</keyword>
<evidence type="ECO:0000313" key="9">
    <source>
        <dbReference type="EMBL" id="TQV82933.1"/>
    </source>
</evidence>
<dbReference type="InterPro" id="IPR028994">
    <property type="entry name" value="Integrin_alpha_N"/>
</dbReference>
<keyword evidence="6" id="KW-0472">Membrane</keyword>
<keyword evidence="6" id="KW-0812">Transmembrane</keyword>
<feature type="transmembrane region" description="Helical" evidence="6">
    <location>
        <begin position="2612"/>
        <end position="2630"/>
    </location>
</feature>
<dbReference type="InterPro" id="IPR006530">
    <property type="entry name" value="YD"/>
</dbReference>
<dbReference type="PANTHER" id="PTHR32305">
    <property type="match status" value="1"/>
</dbReference>
<dbReference type="InterPro" id="IPR013517">
    <property type="entry name" value="FG-GAP"/>
</dbReference>
<reference evidence="9 10" key="1">
    <citation type="submission" date="2019-07" db="EMBL/GenBank/DDBJ databases">
        <title>Draft genome for Aliikangiella sp. M105.</title>
        <authorList>
            <person name="Wang G."/>
        </authorList>
    </citation>
    <scope>NUCLEOTIDE SEQUENCE [LARGE SCALE GENOMIC DNA]</scope>
    <source>
        <strain evidence="9 10">M105</strain>
    </source>
</reference>
<dbReference type="InterPro" id="IPR050708">
    <property type="entry name" value="T6SS_VgrG/RHS"/>
</dbReference>
<keyword evidence="10" id="KW-1185">Reference proteome</keyword>
<evidence type="ECO:0000256" key="1">
    <source>
        <dbReference type="ARBA" id="ARBA00004613"/>
    </source>
</evidence>
<keyword evidence="2" id="KW-0964">Secreted</keyword>
<dbReference type="Pfam" id="PF03534">
    <property type="entry name" value="SpvB"/>
    <property type="match status" value="1"/>
</dbReference>
<dbReference type="NCBIfam" id="TIGR03696">
    <property type="entry name" value="Rhs_assc_core"/>
    <property type="match status" value="1"/>
</dbReference>
<dbReference type="Pfam" id="PF25023">
    <property type="entry name" value="TEN_YD-shell"/>
    <property type="match status" value="1"/>
</dbReference>
<protein>
    <submittedName>
        <fullName evidence="9">Uncharacterized protein</fullName>
    </submittedName>
</protein>
<dbReference type="PANTHER" id="PTHR32305:SF15">
    <property type="entry name" value="PROTEIN RHSA-RELATED"/>
    <property type="match status" value="1"/>
</dbReference>
<feature type="domain" description="Teneurin-like YD-shell" evidence="8">
    <location>
        <begin position="2255"/>
        <end position="2554"/>
    </location>
</feature>
<name>A0A545U0I7_9GAMM</name>
<evidence type="ECO:0000259" key="8">
    <source>
        <dbReference type="Pfam" id="PF25023"/>
    </source>
</evidence>